<accession>A0A6A5KYV1</accession>
<evidence type="ECO:0000256" key="1">
    <source>
        <dbReference type="ARBA" id="ARBA00004123"/>
    </source>
</evidence>
<dbReference type="PROSITE" id="PS00463">
    <property type="entry name" value="ZN2_CY6_FUNGAL_1"/>
    <property type="match status" value="1"/>
</dbReference>
<dbReference type="Gene3D" id="4.10.240.10">
    <property type="entry name" value="Zn(2)-C6 fungal-type DNA-binding domain"/>
    <property type="match status" value="1"/>
</dbReference>
<name>A0A6A5KYV1_9PLEO</name>
<dbReference type="GO" id="GO:0000981">
    <property type="term" value="F:DNA-binding transcription factor activity, RNA polymerase II-specific"/>
    <property type="evidence" value="ECO:0007669"/>
    <property type="project" value="InterPro"/>
</dbReference>
<feature type="compositionally biased region" description="Basic and acidic residues" evidence="6">
    <location>
        <begin position="71"/>
        <end position="81"/>
    </location>
</feature>
<keyword evidence="3" id="KW-0238">DNA-binding</keyword>
<comment type="subcellular location">
    <subcellularLocation>
        <location evidence="1">Nucleus</location>
    </subcellularLocation>
</comment>
<proteinExistence type="predicted"/>
<evidence type="ECO:0000256" key="3">
    <source>
        <dbReference type="ARBA" id="ARBA00023125"/>
    </source>
</evidence>
<gene>
    <name evidence="8" type="ORF">BDW02DRAFT_564352</name>
</gene>
<sequence length="152" mass="17087">MASNVLNRAVHRPVRTCTQCKQVKLRCDSKEKFPAPCTRCTTRNLQCIVDSSFRRTPARKRVEEMAKELEALRSQKTEDGNKSFTESPSLPESMLDSPDHPAEQPGMATVDETGLDQDYFQLEDFVIDRDTVVGVFSMCAADSSIFSSHPVR</sequence>
<feature type="region of interest" description="Disordered" evidence="6">
    <location>
        <begin position="71"/>
        <end position="109"/>
    </location>
</feature>
<dbReference type="InterPro" id="IPR001138">
    <property type="entry name" value="Zn2Cys6_DnaBD"/>
</dbReference>
<feature type="domain" description="Zn(2)-C6 fungal-type" evidence="7">
    <location>
        <begin position="16"/>
        <end position="49"/>
    </location>
</feature>
<evidence type="ECO:0000256" key="2">
    <source>
        <dbReference type="ARBA" id="ARBA00023015"/>
    </source>
</evidence>
<dbReference type="PROSITE" id="PS50048">
    <property type="entry name" value="ZN2_CY6_FUNGAL_2"/>
    <property type="match status" value="1"/>
</dbReference>
<dbReference type="SUPFAM" id="SSF57701">
    <property type="entry name" value="Zn2/Cys6 DNA-binding domain"/>
    <property type="match status" value="1"/>
</dbReference>
<reference evidence="8" key="1">
    <citation type="submission" date="2020-01" db="EMBL/GenBank/DDBJ databases">
        <authorList>
            <consortium name="DOE Joint Genome Institute"/>
            <person name="Haridas S."/>
            <person name="Albert R."/>
            <person name="Binder M."/>
            <person name="Bloem J."/>
            <person name="Labutti K."/>
            <person name="Salamov A."/>
            <person name="Andreopoulos B."/>
            <person name="Baker S.E."/>
            <person name="Barry K."/>
            <person name="Bills G."/>
            <person name="Bluhm B.H."/>
            <person name="Cannon C."/>
            <person name="Castanera R."/>
            <person name="Culley D.E."/>
            <person name="Daum C."/>
            <person name="Ezra D."/>
            <person name="Gonzalez J.B."/>
            <person name="Henrissat B."/>
            <person name="Kuo A."/>
            <person name="Liang C."/>
            <person name="Lipzen A."/>
            <person name="Lutzoni F."/>
            <person name="Magnuson J."/>
            <person name="Mondo S."/>
            <person name="Nolan M."/>
            <person name="Ohm R."/>
            <person name="Pangilinan J."/>
            <person name="Park H.-J."/>
            <person name="Ramirez L."/>
            <person name="Alfaro M."/>
            <person name="Sun H."/>
            <person name="Tritt A."/>
            <person name="Yoshinaga Y."/>
            <person name="Zwiers L.-H."/>
            <person name="Turgeon B.G."/>
            <person name="Goodwin S.B."/>
            <person name="Spatafora J.W."/>
            <person name="Crous P.W."/>
            <person name="Grigoriev I.V."/>
        </authorList>
    </citation>
    <scope>NUCLEOTIDE SEQUENCE</scope>
    <source>
        <strain evidence="8">P77</strain>
    </source>
</reference>
<evidence type="ECO:0000256" key="6">
    <source>
        <dbReference type="SAM" id="MobiDB-lite"/>
    </source>
</evidence>
<keyword evidence="4" id="KW-0804">Transcription</keyword>
<keyword evidence="5" id="KW-0539">Nucleus</keyword>
<evidence type="ECO:0000313" key="9">
    <source>
        <dbReference type="Proteomes" id="UP000800040"/>
    </source>
</evidence>
<evidence type="ECO:0000256" key="4">
    <source>
        <dbReference type="ARBA" id="ARBA00023163"/>
    </source>
</evidence>
<dbReference type="Pfam" id="PF00172">
    <property type="entry name" value="Zn_clus"/>
    <property type="match status" value="1"/>
</dbReference>
<dbReference type="CDD" id="cd00067">
    <property type="entry name" value="GAL4"/>
    <property type="match status" value="1"/>
</dbReference>
<dbReference type="GO" id="GO:0008270">
    <property type="term" value="F:zinc ion binding"/>
    <property type="evidence" value="ECO:0007669"/>
    <property type="project" value="InterPro"/>
</dbReference>
<dbReference type="PANTHER" id="PTHR31845:SF21">
    <property type="entry name" value="REGULATORY PROTEIN LEU3"/>
    <property type="match status" value="1"/>
</dbReference>
<protein>
    <recommendedName>
        <fullName evidence="7">Zn(2)-C6 fungal-type domain-containing protein</fullName>
    </recommendedName>
</protein>
<dbReference type="PANTHER" id="PTHR31845">
    <property type="entry name" value="FINGER DOMAIN PROTEIN, PUTATIVE-RELATED"/>
    <property type="match status" value="1"/>
</dbReference>
<organism evidence="8 9">
    <name type="scientific">Decorospora gaudefroyi</name>
    <dbReference type="NCBI Taxonomy" id="184978"/>
    <lineage>
        <taxon>Eukaryota</taxon>
        <taxon>Fungi</taxon>
        <taxon>Dikarya</taxon>
        <taxon>Ascomycota</taxon>
        <taxon>Pezizomycotina</taxon>
        <taxon>Dothideomycetes</taxon>
        <taxon>Pleosporomycetidae</taxon>
        <taxon>Pleosporales</taxon>
        <taxon>Pleosporineae</taxon>
        <taxon>Pleosporaceae</taxon>
        <taxon>Decorospora</taxon>
    </lineage>
</organism>
<dbReference type="Proteomes" id="UP000800040">
    <property type="component" value="Unassembled WGS sequence"/>
</dbReference>
<dbReference type="OrthoDB" id="3163292at2759"/>
<dbReference type="AlphaFoldDB" id="A0A6A5KYV1"/>
<evidence type="ECO:0000259" key="7">
    <source>
        <dbReference type="PROSITE" id="PS50048"/>
    </source>
</evidence>
<dbReference type="GO" id="GO:0005634">
    <property type="term" value="C:nucleus"/>
    <property type="evidence" value="ECO:0007669"/>
    <property type="project" value="UniProtKB-SubCell"/>
</dbReference>
<dbReference type="EMBL" id="ML975247">
    <property type="protein sequence ID" value="KAF1839013.1"/>
    <property type="molecule type" value="Genomic_DNA"/>
</dbReference>
<dbReference type="InterPro" id="IPR051089">
    <property type="entry name" value="prtT"/>
</dbReference>
<evidence type="ECO:0000313" key="8">
    <source>
        <dbReference type="EMBL" id="KAF1839013.1"/>
    </source>
</evidence>
<dbReference type="SMART" id="SM00066">
    <property type="entry name" value="GAL4"/>
    <property type="match status" value="1"/>
</dbReference>
<keyword evidence="9" id="KW-1185">Reference proteome</keyword>
<evidence type="ECO:0000256" key="5">
    <source>
        <dbReference type="ARBA" id="ARBA00023242"/>
    </source>
</evidence>
<keyword evidence="2" id="KW-0805">Transcription regulation</keyword>
<dbReference type="InterPro" id="IPR036864">
    <property type="entry name" value="Zn2-C6_fun-type_DNA-bd_sf"/>
</dbReference>
<dbReference type="GO" id="GO:0000976">
    <property type="term" value="F:transcription cis-regulatory region binding"/>
    <property type="evidence" value="ECO:0007669"/>
    <property type="project" value="TreeGrafter"/>
</dbReference>